<protein>
    <submittedName>
        <fullName evidence="1">Uncharacterized protein</fullName>
    </submittedName>
</protein>
<dbReference type="EMBL" id="HACA01020077">
    <property type="protein sequence ID" value="CDW37438.1"/>
    <property type="molecule type" value="Transcribed_RNA"/>
</dbReference>
<accession>A0A0K2UGW0</accession>
<reference evidence="1" key="1">
    <citation type="submission" date="2014-05" db="EMBL/GenBank/DDBJ databases">
        <authorList>
            <person name="Chronopoulou M."/>
        </authorList>
    </citation>
    <scope>NUCLEOTIDE SEQUENCE</scope>
    <source>
        <tissue evidence="1">Whole organism</tissue>
    </source>
</reference>
<sequence>VIDRGVADCQQIGACVLHLRITFSHSCSFVKTAECHVRIPTIKVTGIEDQEVKVLSFYVVGVYKEKDPTV</sequence>
<proteinExistence type="predicted"/>
<feature type="non-terminal residue" evidence="1">
    <location>
        <position position="1"/>
    </location>
</feature>
<name>A0A0K2UGW0_LEPSM</name>
<organism evidence="1">
    <name type="scientific">Lepeophtheirus salmonis</name>
    <name type="common">Salmon louse</name>
    <name type="synonym">Caligus salmonis</name>
    <dbReference type="NCBI Taxonomy" id="72036"/>
    <lineage>
        <taxon>Eukaryota</taxon>
        <taxon>Metazoa</taxon>
        <taxon>Ecdysozoa</taxon>
        <taxon>Arthropoda</taxon>
        <taxon>Crustacea</taxon>
        <taxon>Multicrustacea</taxon>
        <taxon>Hexanauplia</taxon>
        <taxon>Copepoda</taxon>
        <taxon>Siphonostomatoida</taxon>
        <taxon>Caligidae</taxon>
        <taxon>Lepeophtheirus</taxon>
    </lineage>
</organism>
<dbReference type="AlphaFoldDB" id="A0A0K2UGW0"/>
<evidence type="ECO:0000313" key="1">
    <source>
        <dbReference type="EMBL" id="CDW37438.1"/>
    </source>
</evidence>